<keyword evidence="2" id="KW-1185">Reference proteome</keyword>
<reference evidence="1 2" key="1">
    <citation type="submission" date="2024-07" db="EMBL/GenBank/DDBJ databases">
        <title>Section-level genome sequencing and comparative genomics of Aspergillus sections Usti and Cavernicolus.</title>
        <authorList>
            <consortium name="Lawrence Berkeley National Laboratory"/>
            <person name="Nybo J.L."/>
            <person name="Vesth T.C."/>
            <person name="Theobald S."/>
            <person name="Frisvad J.C."/>
            <person name="Larsen T.O."/>
            <person name="Kjaerboelling I."/>
            <person name="Rothschild-Mancinelli K."/>
            <person name="Lyhne E.K."/>
            <person name="Kogle M.E."/>
            <person name="Barry K."/>
            <person name="Clum A."/>
            <person name="Na H."/>
            <person name="Ledsgaard L."/>
            <person name="Lin J."/>
            <person name="Lipzen A."/>
            <person name="Kuo A."/>
            <person name="Riley R."/>
            <person name="Mondo S."/>
            <person name="Labutti K."/>
            <person name="Haridas S."/>
            <person name="Pangalinan J."/>
            <person name="Salamov A.A."/>
            <person name="Simmons B.A."/>
            <person name="Magnuson J.K."/>
            <person name="Chen J."/>
            <person name="Drula E."/>
            <person name="Henrissat B."/>
            <person name="Wiebenga A."/>
            <person name="Lubbers R.J."/>
            <person name="Gomes A.C."/>
            <person name="Macurrencykelacurrency M.R."/>
            <person name="Stajich J."/>
            <person name="Grigoriev I.V."/>
            <person name="Mortensen U.H."/>
            <person name="De Vries R.P."/>
            <person name="Baker S.E."/>
            <person name="Andersen M.R."/>
        </authorList>
    </citation>
    <scope>NUCLEOTIDE SEQUENCE [LARGE SCALE GENOMIC DNA]</scope>
    <source>
        <strain evidence="1 2">CBS 449.75</strain>
    </source>
</reference>
<evidence type="ECO:0000313" key="2">
    <source>
        <dbReference type="Proteomes" id="UP001610432"/>
    </source>
</evidence>
<organism evidence="1 2">
    <name type="scientific">Aspergillus lucknowensis</name>
    <dbReference type="NCBI Taxonomy" id="176173"/>
    <lineage>
        <taxon>Eukaryota</taxon>
        <taxon>Fungi</taxon>
        <taxon>Dikarya</taxon>
        <taxon>Ascomycota</taxon>
        <taxon>Pezizomycotina</taxon>
        <taxon>Eurotiomycetes</taxon>
        <taxon>Eurotiomycetidae</taxon>
        <taxon>Eurotiales</taxon>
        <taxon>Aspergillaceae</taxon>
        <taxon>Aspergillus</taxon>
        <taxon>Aspergillus subgen. Nidulantes</taxon>
    </lineage>
</organism>
<gene>
    <name evidence="1" type="ORF">BJX67DRAFT_363191</name>
</gene>
<name>A0ABR4LH23_9EURO</name>
<evidence type="ECO:0000313" key="1">
    <source>
        <dbReference type="EMBL" id="KAL2863687.1"/>
    </source>
</evidence>
<dbReference type="GeneID" id="98145143"/>
<dbReference type="Proteomes" id="UP001610432">
    <property type="component" value="Unassembled WGS sequence"/>
</dbReference>
<accession>A0ABR4LH23</accession>
<dbReference type="EMBL" id="JBFXLQ010000049">
    <property type="protein sequence ID" value="KAL2863687.1"/>
    <property type="molecule type" value="Genomic_DNA"/>
</dbReference>
<sequence>MKQVRQPESTIVAGQALSSLFRDAFIAEPLPAPHHRQSAAVQGSRPSCRSVSPGLLINLVLMIGSRALWLLQRFTLVLPDVDECKGSSWLCG</sequence>
<protein>
    <submittedName>
        <fullName evidence="1">Uncharacterized protein</fullName>
    </submittedName>
</protein>
<comment type="caution">
    <text evidence="1">The sequence shown here is derived from an EMBL/GenBank/DDBJ whole genome shotgun (WGS) entry which is preliminary data.</text>
</comment>
<proteinExistence type="predicted"/>
<dbReference type="RefSeq" id="XP_070882666.1">
    <property type="nucleotide sequence ID" value="XM_071030071.1"/>
</dbReference>